<dbReference type="Proteomes" id="UP000010798">
    <property type="component" value="Chromosome"/>
</dbReference>
<gene>
    <name evidence="1" type="ordered locus">Sinac_2092</name>
</gene>
<dbReference type="RefSeq" id="WP_015245594.1">
    <property type="nucleotide sequence ID" value="NC_019892.1"/>
</dbReference>
<evidence type="ECO:0000313" key="1">
    <source>
        <dbReference type="EMBL" id="AGA26427.1"/>
    </source>
</evidence>
<protein>
    <submittedName>
        <fullName evidence="1">Uncharacterized protein</fullName>
    </submittedName>
</protein>
<proteinExistence type="predicted"/>
<name>L0DB23_SINAD</name>
<reference evidence="1 2" key="1">
    <citation type="submission" date="2012-02" db="EMBL/GenBank/DDBJ databases">
        <title>Complete sequence of chromosome of Singulisphaera acidiphila DSM 18658.</title>
        <authorList>
            <consortium name="US DOE Joint Genome Institute (JGI-PGF)"/>
            <person name="Lucas S."/>
            <person name="Copeland A."/>
            <person name="Lapidus A."/>
            <person name="Glavina del Rio T."/>
            <person name="Dalin E."/>
            <person name="Tice H."/>
            <person name="Bruce D."/>
            <person name="Goodwin L."/>
            <person name="Pitluck S."/>
            <person name="Peters L."/>
            <person name="Ovchinnikova G."/>
            <person name="Chertkov O."/>
            <person name="Kyrpides N."/>
            <person name="Mavromatis K."/>
            <person name="Ivanova N."/>
            <person name="Brettin T."/>
            <person name="Detter J.C."/>
            <person name="Han C."/>
            <person name="Larimer F."/>
            <person name="Land M."/>
            <person name="Hauser L."/>
            <person name="Markowitz V."/>
            <person name="Cheng J.-F."/>
            <person name="Hugenholtz P."/>
            <person name="Woyke T."/>
            <person name="Wu D."/>
            <person name="Tindall B."/>
            <person name="Pomrenke H."/>
            <person name="Brambilla E."/>
            <person name="Klenk H.-P."/>
            <person name="Eisen J.A."/>
        </authorList>
    </citation>
    <scope>NUCLEOTIDE SEQUENCE [LARGE SCALE GENOMIC DNA]</scope>
    <source>
        <strain evidence="2">ATCC BAA-1392 / DSM 18658 / VKM B-2454 / MOB10</strain>
    </source>
</reference>
<dbReference type="eggNOG" id="ENOG502ZA0T">
    <property type="taxonomic scope" value="Bacteria"/>
</dbReference>
<dbReference type="KEGG" id="saci:Sinac_2092"/>
<accession>L0DB23</accession>
<dbReference type="EMBL" id="CP003364">
    <property type="protein sequence ID" value="AGA26427.1"/>
    <property type="molecule type" value="Genomic_DNA"/>
</dbReference>
<organism evidence="1 2">
    <name type="scientific">Singulisphaera acidiphila (strain ATCC BAA-1392 / DSM 18658 / VKM B-2454 / MOB10)</name>
    <dbReference type="NCBI Taxonomy" id="886293"/>
    <lineage>
        <taxon>Bacteria</taxon>
        <taxon>Pseudomonadati</taxon>
        <taxon>Planctomycetota</taxon>
        <taxon>Planctomycetia</taxon>
        <taxon>Isosphaerales</taxon>
        <taxon>Isosphaeraceae</taxon>
        <taxon>Singulisphaera</taxon>
    </lineage>
</organism>
<evidence type="ECO:0000313" key="2">
    <source>
        <dbReference type="Proteomes" id="UP000010798"/>
    </source>
</evidence>
<dbReference type="OrthoDB" id="1394308at2"/>
<dbReference type="HOGENOM" id="CLU_657041_0_0_0"/>
<sequence length="429" mass="48018">MRYSRRSFLAGAASTLVWGRTGWSAQRRPKIAALTTIFHKYSHSEHIIDRFLDGYGWDGQHHRPAMDVVSLYVEQVGKNDLSRERAMRHPQMKIYPTIADALTCGGSTLAVDGVLLIGEHGKYPANEKGQQLYPRYEYFQQVVDVYRKSGKTAPLFNDKHLSWSWDHAKEMVETAKTMGFGLMAGSSLPVTWRQPSADLPRGAEVEEAVGIWGGGIDGGDIHVIEALQAIVERRRGGETGVRAVQALRGEAFWKALESGSWDAGGWDPKLLEACLSRSHQLNPARPTYSNVFPSNADLRRLAPESYAYRFEYADGLKASIIQFQQSRGKPEGGVVGDCNVAARLKGNEVFSVQFYLPYYSMRNFFSPLVHHIETLFLTGKAPYPIERTLLTTGMTASGVESLFQKQKRLETPHLAVPYQPTAESTFWRS</sequence>
<dbReference type="AlphaFoldDB" id="L0DB23"/>
<dbReference type="STRING" id="886293.Sinac_2092"/>
<keyword evidence="2" id="KW-1185">Reference proteome</keyword>